<dbReference type="PANTHER" id="PTHR13693">
    <property type="entry name" value="CLASS II AMINOTRANSFERASE/8-AMINO-7-OXONONANOATE SYNTHASE"/>
    <property type="match status" value="1"/>
</dbReference>
<evidence type="ECO:0000256" key="2">
    <source>
        <dbReference type="ARBA" id="ARBA00004760"/>
    </source>
</evidence>
<evidence type="ECO:0000313" key="12">
    <source>
        <dbReference type="EMBL" id="KAG0003561.1"/>
    </source>
</evidence>
<dbReference type="GO" id="GO:0046513">
    <property type="term" value="P:ceramide biosynthetic process"/>
    <property type="evidence" value="ECO:0007669"/>
    <property type="project" value="TreeGrafter"/>
</dbReference>
<dbReference type="PANTHER" id="PTHR13693:SF2">
    <property type="entry name" value="SERINE PALMITOYLTRANSFERASE 1"/>
    <property type="match status" value="1"/>
</dbReference>
<proteinExistence type="inferred from homology"/>
<keyword evidence="9" id="KW-0443">Lipid metabolism</keyword>
<comment type="cofactor">
    <cofactor evidence="1">
        <name>pyridoxal 5'-phosphate</name>
        <dbReference type="ChEBI" id="CHEBI:597326"/>
    </cofactor>
</comment>
<keyword evidence="7" id="KW-0663">Pyridoxal phosphate</keyword>
<keyword evidence="8" id="KW-0746">Sphingolipid metabolism</keyword>
<dbReference type="Pfam" id="PF00155">
    <property type="entry name" value="Aminotran_1_2"/>
    <property type="match status" value="1"/>
</dbReference>
<comment type="caution">
    <text evidence="12">The sequence shown here is derived from an EMBL/GenBank/DDBJ whole genome shotgun (WGS) entry which is preliminary data.</text>
</comment>
<dbReference type="InterPro" id="IPR015421">
    <property type="entry name" value="PyrdxlP-dep_Trfase_major"/>
</dbReference>
<dbReference type="GO" id="GO:0030170">
    <property type="term" value="F:pyridoxal phosphate binding"/>
    <property type="evidence" value="ECO:0007669"/>
    <property type="project" value="InterPro"/>
</dbReference>
<name>A0A9P6MJA4_9FUNG</name>
<comment type="pathway">
    <text evidence="2">Lipid metabolism; sphingolipid metabolism.</text>
</comment>
<evidence type="ECO:0000256" key="3">
    <source>
        <dbReference type="ARBA" id="ARBA00004991"/>
    </source>
</evidence>
<evidence type="ECO:0000256" key="10">
    <source>
        <dbReference type="ARBA" id="ARBA00023315"/>
    </source>
</evidence>
<dbReference type="InterPro" id="IPR004839">
    <property type="entry name" value="Aminotransferase_I/II_large"/>
</dbReference>
<dbReference type="GO" id="GO:0046512">
    <property type="term" value="P:sphingosine biosynthetic process"/>
    <property type="evidence" value="ECO:0007669"/>
    <property type="project" value="TreeGrafter"/>
</dbReference>
<dbReference type="AlphaFoldDB" id="A0A9P6MJA4"/>
<dbReference type="InterPro" id="IPR015424">
    <property type="entry name" value="PyrdxlP-dep_Trfase"/>
</dbReference>
<dbReference type="EC" id="2.3.1.50" evidence="5"/>
<evidence type="ECO:0000256" key="9">
    <source>
        <dbReference type="ARBA" id="ARBA00023098"/>
    </source>
</evidence>
<keyword evidence="10" id="KW-0012">Acyltransferase</keyword>
<dbReference type="Gene3D" id="3.90.1150.10">
    <property type="entry name" value="Aspartate Aminotransferase, domain 1"/>
    <property type="match status" value="1"/>
</dbReference>
<evidence type="ECO:0000256" key="4">
    <source>
        <dbReference type="ARBA" id="ARBA00008392"/>
    </source>
</evidence>
<keyword evidence="13" id="KW-1185">Reference proteome</keyword>
<evidence type="ECO:0000256" key="5">
    <source>
        <dbReference type="ARBA" id="ARBA00013220"/>
    </source>
</evidence>
<comment type="pathway">
    <text evidence="3">Sphingolipid metabolism.</text>
</comment>
<keyword evidence="6" id="KW-0808">Transferase</keyword>
<feature type="domain" description="Aminotransferase class I/classII large" evidence="11">
    <location>
        <begin position="123"/>
        <end position="497"/>
    </location>
</feature>
<sequence length="509" mass="56357">MDNPILSALNQTFFTVSRVVEAVPGSEIVINYIKNSYQNDPFRVILELGLAIYAVKYMMSKKYRIDHTQVHLTEKEIDELIAEWQPESLVQPLSDIQRMELDKSQLIVGGQGPKPKLQATGKNMLNLASTNFLGYINNEEIKEKAIETLRNYGVGSCGPPGFYGTLDVHISLEKDISRFLGTESTIIYAQGFSTISSVIAAFSKRGDIIVADEGSNFAIQKGTQISRSNIKWFKHNDMADLERILQSIQKEGPGNKRPLTRRFIVTEGLFQNYGDLAPLDKIMELKHKYKYRVILDESNSFGLLGKTGRGVTEVFDVSPKDVDMIVGSMANSFSTAGGFCAGPKEVVDHQRLSGQAFVFSASIPAMLAVCSSEAINILEHGQNGQKLLKDLNENAAVFRNIVVTAPQAIEISSNAGSPILHLRFPKNALDAVGVTSRDEEKYLLQEIVDEVATKDAILITRAKYVDHQEQFLPRPSIRISISACHSRKEIEKAAQAIKGAFIKAASKRK</sequence>
<dbReference type="Proteomes" id="UP000749646">
    <property type="component" value="Unassembled WGS sequence"/>
</dbReference>
<dbReference type="SUPFAM" id="SSF53383">
    <property type="entry name" value="PLP-dependent transferases"/>
    <property type="match status" value="1"/>
</dbReference>
<dbReference type="InterPro" id="IPR015422">
    <property type="entry name" value="PyrdxlP-dep_Trfase_small"/>
</dbReference>
<dbReference type="InterPro" id="IPR050087">
    <property type="entry name" value="AON_synthase_class-II"/>
</dbReference>
<comment type="similarity">
    <text evidence="4">Belongs to the class-II pyridoxal-phosphate-dependent aminotransferase family.</text>
</comment>
<dbReference type="GO" id="GO:0005783">
    <property type="term" value="C:endoplasmic reticulum"/>
    <property type="evidence" value="ECO:0007669"/>
    <property type="project" value="TreeGrafter"/>
</dbReference>
<dbReference type="Gene3D" id="3.40.640.10">
    <property type="entry name" value="Type I PLP-dependent aspartate aminotransferase-like (Major domain)"/>
    <property type="match status" value="1"/>
</dbReference>
<organism evidence="12 13">
    <name type="scientific">Modicella reniformis</name>
    <dbReference type="NCBI Taxonomy" id="1440133"/>
    <lineage>
        <taxon>Eukaryota</taxon>
        <taxon>Fungi</taxon>
        <taxon>Fungi incertae sedis</taxon>
        <taxon>Mucoromycota</taxon>
        <taxon>Mortierellomycotina</taxon>
        <taxon>Mortierellomycetes</taxon>
        <taxon>Mortierellales</taxon>
        <taxon>Mortierellaceae</taxon>
        <taxon>Modicella</taxon>
    </lineage>
</organism>
<gene>
    <name evidence="12" type="primary">LCB1</name>
    <name evidence="12" type="ORF">BGZ65_001578</name>
</gene>
<accession>A0A9P6MJA4</accession>
<dbReference type="EMBL" id="JAAAHW010000338">
    <property type="protein sequence ID" value="KAG0003561.1"/>
    <property type="molecule type" value="Genomic_DNA"/>
</dbReference>
<dbReference type="OrthoDB" id="3168162at2759"/>
<evidence type="ECO:0000256" key="8">
    <source>
        <dbReference type="ARBA" id="ARBA00022919"/>
    </source>
</evidence>
<evidence type="ECO:0000256" key="7">
    <source>
        <dbReference type="ARBA" id="ARBA00022898"/>
    </source>
</evidence>
<dbReference type="GO" id="GO:0004758">
    <property type="term" value="F:serine C-palmitoyltransferase activity"/>
    <property type="evidence" value="ECO:0007669"/>
    <property type="project" value="TreeGrafter"/>
</dbReference>
<evidence type="ECO:0000313" key="13">
    <source>
        <dbReference type="Proteomes" id="UP000749646"/>
    </source>
</evidence>
<reference evidence="12" key="1">
    <citation type="journal article" date="2020" name="Fungal Divers.">
        <title>Resolving the Mortierellaceae phylogeny through synthesis of multi-gene phylogenetics and phylogenomics.</title>
        <authorList>
            <person name="Vandepol N."/>
            <person name="Liber J."/>
            <person name="Desiro A."/>
            <person name="Na H."/>
            <person name="Kennedy M."/>
            <person name="Barry K."/>
            <person name="Grigoriev I.V."/>
            <person name="Miller A.N."/>
            <person name="O'Donnell K."/>
            <person name="Stajich J.E."/>
            <person name="Bonito G."/>
        </authorList>
    </citation>
    <scope>NUCLEOTIDE SEQUENCE</scope>
    <source>
        <strain evidence="12">MES-2147</strain>
    </source>
</reference>
<evidence type="ECO:0000256" key="6">
    <source>
        <dbReference type="ARBA" id="ARBA00022679"/>
    </source>
</evidence>
<evidence type="ECO:0000256" key="1">
    <source>
        <dbReference type="ARBA" id="ARBA00001933"/>
    </source>
</evidence>
<evidence type="ECO:0000259" key="11">
    <source>
        <dbReference type="Pfam" id="PF00155"/>
    </source>
</evidence>
<dbReference type="GO" id="GO:0016020">
    <property type="term" value="C:membrane"/>
    <property type="evidence" value="ECO:0007669"/>
    <property type="project" value="GOC"/>
</dbReference>
<protein>
    <recommendedName>
        <fullName evidence="5">serine C-palmitoyltransferase</fullName>
        <ecNumber evidence="5">2.3.1.50</ecNumber>
    </recommendedName>
</protein>